<gene>
    <name evidence="2" type="ORF">C9J01_28020</name>
</gene>
<comment type="caution">
    <text evidence="2">The sequence shown here is derived from an EMBL/GenBank/DDBJ whole genome shotgun (WGS) entry which is preliminary data.</text>
</comment>
<dbReference type="Proteomes" id="UP000241346">
    <property type="component" value="Unassembled WGS sequence"/>
</dbReference>
<dbReference type="EMBL" id="PYMB01000038">
    <property type="protein sequence ID" value="PSW04759.1"/>
    <property type="molecule type" value="Genomic_DNA"/>
</dbReference>
<sequence>MFQPISLKALQLIRQGQQFDPSYQDGLSNHLPMALAALSFCGATDSQLEAFYRDYTPRLEPIRQLSPTPKSSIAVLGNKQHFPDFLAKYRQLVEQKGLEQAVIHALPKLLPGVATAAFHALIRLSYAVQIQDKEETAIALAYWASEFQPLGPLQVTTKYRGETQLKMAFERFNGYPFQPGNIVDRIDELITTLEYHEISANPAGVNLDFIAHSSIQLYMASGNFTLLHGVTGLQALHTLMPLIEHKDLAVNYFWQAYIAALCASRADTISPGKFQPLPTPSLVQWQVWLEQVQTSVDDHDIKLVYSCAYLYQYFPYPEYPASVDSLLARLAA</sequence>
<dbReference type="GO" id="GO:0016491">
    <property type="term" value="F:oxidoreductase activity"/>
    <property type="evidence" value="ECO:0007669"/>
    <property type="project" value="UniProtKB-KW"/>
</dbReference>
<dbReference type="InterPro" id="IPR025337">
    <property type="entry name" value="Questin_oxidase-like"/>
</dbReference>
<proteinExistence type="predicted"/>
<evidence type="ECO:0000313" key="3">
    <source>
        <dbReference type="Proteomes" id="UP000241346"/>
    </source>
</evidence>
<evidence type="ECO:0000313" key="2">
    <source>
        <dbReference type="EMBL" id="PSW04759.1"/>
    </source>
</evidence>
<evidence type="ECO:0008006" key="4">
    <source>
        <dbReference type="Google" id="ProtNLM"/>
    </source>
</evidence>
<keyword evidence="1" id="KW-0560">Oxidoreductase</keyword>
<accession>A0A2T3MY38</accession>
<name>A0A2T3MY38_9GAMM</name>
<dbReference type="PANTHER" id="PTHR35870">
    <property type="entry name" value="PROTEIN, PUTATIVE (AFU_ORTHOLOGUE AFUA_5G03330)-RELATED"/>
    <property type="match status" value="1"/>
</dbReference>
<reference evidence="2 3" key="1">
    <citation type="submission" date="2018-03" db="EMBL/GenBank/DDBJ databases">
        <title>Whole genome sequencing of Histamine producing bacteria.</title>
        <authorList>
            <person name="Butler K."/>
        </authorList>
    </citation>
    <scope>NUCLEOTIDE SEQUENCE [LARGE SCALE GENOMIC DNA]</scope>
    <source>
        <strain evidence="2 3">DSM 19138</strain>
    </source>
</reference>
<dbReference type="RefSeq" id="WP_107301352.1">
    <property type="nucleotide sequence ID" value="NZ_PYMB01000038.1"/>
</dbReference>
<protein>
    <recommendedName>
        <fullName evidence="4">Questin oxidase family protein</fullName>
    </recommendedName>
</protein>
<dbReference type="Pfam" id="PF14027">
    <property type="entry name" value="Questin_oxidase"/>
    <property type="match status" value="1"/>
</dbReference>
<organism evidence="2 3">
    <name type="scientific">Photobacterium rosenbergii</name>
    <dbReference type="NCBI Taxonomy" id="294936"/>
    <lineage>
        <taxon>Bacteria</taxon>
        <taxon>Pseudomonadati</taxon>
        <taxon>Pseudomonadota</taxon>
        <taxon>Gammaproteobacteria</taxon>
        <taxon>Vibrionales</taxon>
        <taxon>Vibrionaceae</taxon>
        <taxon>Photobacterium</taxon>
    </lineage>
</organism>
<dbReference type="AlphaFoldDB" id="A0A2T3MY38"/>
<evidence type="ECO:0000256" key="1">
    <source>
        <dbReference type="ARBA" id="ARBA00023002"/>
    </source>
</evidence>
<dbReference type="OrthoDB" id="6457937at2"/>
<dbReference type="PANTHER" id="PTHR35870:SF1">
    <property type="entry name" value="PROTEIN, PUTATIVE (AFU_ORTHOLOGUE AFUA_5G03330)-RELATED"/>
    <property type="match status" value="1"/>
</dbReference>